<dbReference type="HOGENOM" id="CLU_2960937_0_0_1"/>
<organism evidence="1 2">
    <name type="scientific">Galerina marginata (strain CBS 339.88)</name>
    <dbReference type="NCBI Taxonomy" id="685588"/>
    <lineage>
        <taxon>Eukaryota</taxon>
        <taxon>Fungi</taxon>
        <taxon>Dikarya</taxon>
        <taxon>Basidiomycota</taxon>
        <taxon>Agaricomycotina</taxon>
        <taxon>Agaricomycetes</taxon>
        <taxon>Agaricomycetidae</taxon>
        <taxon>Agaricales</taxon>
        <taxon>Agaricineae</taxon>
        <taxon>Strophariaceae</taxon>
        <taxon>Galerina</taxon>
    </lineage>
</organism>
<sequence length="59" mass="6589">MSDLASSNFLLSFYHATQITRYCQLAAGSIIIFDHMITFDDEVGSSQRSLCTPESLKDL</sequence>
<gene>
    <name evidence="1" type="ORF">GALMADRAFT_1161836</name>
</gene>
<protein>
    <submittedName>
        <fullName evidence="1">Uncharacterized protein</fullName>
    </submittedName>
</protein>
<evidence type="ECO:0000313" key="1">
    <source>
        <dbReference type="EMBL" id="KDR66284.1"/>
    </source>
</evidence>
<accession>A0A067SEV1</accession>
<dbReference type="OrthoDB" id="3354157at2759"/>
<proteinExistence type="predicted"/>
<dbReference type="Proteomes" id="UP000027222">
    <property type="component" value="Unassembled WGS sequence"/>
</dbReference>
<reference evidence="2" key="1">
    <citation type="journal article" date="2014" name="Proc. Natl. Acad. Sci. U.S.A.">
        <title>Extensive sampling of basidiomycete genomes demonstrates inadequacy of the white-rot/brown-rot paradigm for wood decay fungi.</title>
        <authorList>
            <person name="Riley R."/>
            <person name="Salamov A.A."/>
            <person name="Brown D.W."/>
            <person name="Nagy L.G."/>
            <person name="Floudas D."/>
            <person name="Held B.W."/>
            <person name="Levasseur A."/>
            <person name="Lombard V."/>
            <person name="Morin E."/>
            <person name="Otillar R."/>
            <person name="Lindquist E.A."/>
            <person name="Sun H."/>
            <person name="LaButti K.M."/>
            <person name="Schmutz J."/>
            <person name="Jabbour D."/>
            <person name="Luo H."/>
            <person name="Baker S.E."/>
            <person name="Pisabarro A.G."/>
            <person name="Walton J.D."/>
            <person name="Blanchette R.A."/>
            <person name="Henrissat B."/>
            <person name="Martin F."/>
            <person name="Cullen D."/>
            <person name="Hibbett D.S."/>
            <person name="Grigoriev I.V."/>
        </authorList>
    </citation>
    <scope>NUCLEOTIDE SEQUENCE [LARGE SCALE GENOMIC DNA]</scope>
    <source>
        <strain evidence="2">CBS 339.88</strain>
    </source>
</reference>
<dbReference type="AlphaFoldDB" id="A0A067SEV1"/>
<evidence type="ECO:0000313" key="2">
    <source>
        <dbReference type="Proteomes" id="UP000027222"/>
    </source>
</evidence>
<name>A0A067SEV1_GALM3</name>
<dbReference type="EMBL" id="KL142425">
    <property type="protein sequence ID" value="KDR66284.1"/>
    <property type="molecule type" value="Genomic_DNA"/>
</dbReference>
<keyword evidence="2" id="KW-1185">Reference proteome</keyword>